<dbReference type="AlphaFoldDB" id="A0A1E4TX87"/>
<feature type="transmembrane region" description="Helical" evidence="1">
    <location>
        <begin position="13"/>
        <end position="33"/>
    </location>
</feature>
<sequence length="370" mass="43786">MSLIKLFEKKNRLLFYTFFTFLFQLNIWGYSYIKKTSYAYEFSQPIQNRFDNYPVINLNSAFLNTFSVFNYPDQNNTISVATFNENCSTYRKTFSINLKNVNINYECFSESPDGMDLVANEVIEPIYKISYDKQLNLPQIAKISNYIFDFDVEHLAEDFLTFIDVEHLRTRLGTNIHKAKTLMGKHFANSLKFAADQYENDRLLCLFFACYCLEAAFFLEGRTSFIDEFNPSLSFFYILFRCVLINIGAYMLLRFHVMKVLKTGVLNTHEQNLFVSDWPFFQFHNILDILDKHFEDSILNLNLGIFKLPGWLVSTNFWLLVGSLFFPFFSYYDLLFCDFISTLSEKKPKEIEFHNEEIKNNKEDDIFMEV</sequence>
<evidence type="ECO:0000313" key="2">
    <source>
        <dbReference type="EMBL" id="ODV96403.1"/>
    </source>
</evidence>
<keyword evidence="3" id="KW-1185">Reference proteome</keyword>
<dbReference type="Proteomes" id="UP000094236">
    <property type="component" value="Unassembled WGS sequence"/>
</dbReference>
<evidence type="ECO:0000313" key="3">
    <source>
        <dbReference type="Proteomes" id="UP000094236"/>
    </source>
</evidence>
<keyword evidence="1" id="KW-1133">Transmembrane helix</keyword>
<proteinExistence type="predicted"/>
<keyword evidence="1" id="KW-0812">Transmembrane</keyword>
<feature type="transmembrane region" description="Helical" evidence="1">
    <location>
        <begin position="233"/>
        <end position="253"/>
    </location>
</feature>
<dbReference type="EMBL" id="KV454013">
    <property type="protein sequence ID" value="ODV96403.1"/>
    <property type="molecule type" value="Genomic_DNA"/>
</dbReference>
<feature type="transmembrane region" description="Helical" evidence="1">
    <location>
        <begin position="203"/>
        <end position="221"/>
    </location>
</feature>
<evidence type="ECO:0000256" key="1">
    <source>
        <dbReference type="SAM" id="Phobius"/>
    </source>
</evidence>
<keyword evidence="1" id="KW-0472">Membrane</keyword>
<name>A0A1E4TX87_PACTA</name>
<protein>
    <submittedName>
        <fullName evidence="2">Uncharacterized protein</fullName>
    </submittedName>
</protein>
<gene>
    <name evidence="2" type="ORF">PACTADRAFT_16538</name>
</gene>
<accession>A0A1E4TX87</accession>
<reference evidence="3" key="1">
    <citation type="submission" date="2016-05" db="EMBL/GenBank/DDBJ databases">
        <title>Comparative genomics of biotechnologically important yeasts.</title>
        <authorList>
            <consortium name="DOE Joint Genome Institute"/>
            <person name="Riley R."/>
            <person name="Haridas S."/>
            <person name="Wolfe K.H."/>
            <person name="Lopes M.R."/>
            <person name="Hittinger C.T."/>
            <person name="Goker M."/>
            <person name="Salamov A."/>
            <person name="Wisecaver J."/>
            <person name="Long T.M."/>
            <person name="Aerts A.L."/>
            <person name="Barry K."/>
            <person name="Choi C."/>
            <person name="Clum A."/>
            <person name="Coughlan A.Y."/>
            <person name="Deshpande S."/>
            <person name="Douglass A.P."/>
            <person name="Hanson S.J."/>
            <person name="Klenk H.-P."/>
            <person name="Labutti K."/>
            <person name="Lapidus A."/>
            <person name="Lindquist E."/>
            <person name="Lipzen A."/>
            <person name="Meier-Kolthoff J.P."/>
            <person name="Ohm R.A."/>
            <person name="Otillar R.P."/>
            <person name="Pangilinan J."/>
            <person name="Peng Y."/>
            <person name="Rokas A."/>
            <person name="Rosa C.A."/>
            <person name="Scheuner C."/>
            <person name="Sibirny A.A."/>
            <person name="Slot J.C."/>
            <person name="Stielow J.B."/>
            <person name="Sun H."/>
            <person name="Kurtzman C.P."/>
            <person name="Blackwell M."/>
            <person name="Grigoriev I.V."/>
            <person name="Jeffries T.W."/>
        </authorList>
    </citation>
    <scope>NUCLEOTIDE SEQUENCE [LARGE SCALE GENOMIC DNA]</scope>
    <source>
        <strain evidence="3">NRRL Y-2460</strain>
    </source>
</reference>
<feature type="transmembrane region" description="Helical" evidence="1">
    <location>
        <begin position="311"/>
        <end position="332"/>
    </location>
</feature>
<organism evidence="2 3">
    <name type="scientific">Pachysolen tannophilus NRRL Y-2460</name>
    <dbReference type="NCBI Taxonomy" id="669874"/>
    <lineage>
        <taxon>Eukaryota</taxon>
        <taxon>Fungi</taxon>
        <taxon>Dikarya</taxon>
        <taxon>Ascomycota</taxon>
        <taxon>Saccharomycotina</taxon>
        <taxon>Pichiomycetes</taxon>
        <taxon>Pachysolenaceae</taxon>
        <taxon>Pachysolen</taxon>
    </lineage>
</organism>